<keyword evidence="3" id="KW-0675">Receptor</keyword>
<dbReference type="InterPro" id="IPR042100">
    <property type="entry name" value="Bug_dom1"/>
</dbReference>
<keyword evidence="4" id="KW-1185">Reference proteome</keyword>
<dbReference type="RefSeq" id="WP_108174262.1">
    <property type="nucleotide sequence ID" value="NZ_PZZL01000001.1"/>
</dbReference>
<keyword evidence="2" id="KW-0732">Signal</keyword>
<accession>A0A2T4ZIJ8</accession>
<evidence type="ECO:0000313" key="3">
    <source>
        <dbReference type="EMBL" id="PTM61818.1"/>
    </source>
</evidence>
<dbReference type="Gene3D" id="3.40.190.150">
    <property type="entry name" value="Bordetella uptake gene, domain 1"/>
    <property type="match status" value="1"/>
</dbReference>
<dbReference type="Proteomes" id="UP000241808">
    <property type="component" value="Unassembled WGS sequence"/>
</dbReference>
<proteinExistence type="inferred from homology"/>
<feature type="chain" id="PRO_5015449745" evidence="2">
    <location>
        <begin position="32"/>
        <end position="333"/>
    </location>
</feature>
<dbReference type="EMBL" id="PZZL01000001">
    <property type="protein sequence ID" value="PTM61818.1"/>
    <property type="molecule type" value="Genomic_DNA"/>
</dbReference>
<evidence type="ECO:0000313" key="4">
    <source>
        <dbReference type="Proteomes" id="UP000241808"/>
    </source>
</evidence>
<protein>
    <submittedName>
        <fullName evidence="3">Tripartite-type tricarboxylate transporter receptor subunit TctC</fullName>
    </submittedName>
</protein>
<comment type="caution">
    <text evidence="3">The sequence shown here is derived from an EMBL/GenBank/DDBJ whole genome shotgun (WGS) entry which is preliminary data.</text>
</comment>
<evidence type="ECO:0000256" key="1">
    <source>
        <dbReference type="ARBA" id="ARBA00006987"/>
    </source>
</evidence>
<dbReference type="InterPro" id="IPR006311">
    <property type="entry name" value="TAT_signal"/>
</dbReference>
<dbReference type="OrthoDB" id="9780943at2"/>
<organism evidence="3 4">
    <name type="scientific">Phreatobacter oligotrophus</name>
    <dbReference type="NCBI Taxonomy" id="1122261"/>
    <lineage>
        <taxon>Bacteria</taxon>
        <taxon>Pseudomonadati</taxon>
        <taxon>Pseudomonadota</taxon>
        <taxon>Alphaproteobacteria</taxon>
        <taxon>Hyphomicrobiales</taxon>
        <taxon>Phreatobacteraceae</taxon>
        <taxon>Phreatobacter</taxon>
    </lineage>
</organism>
<gene>
    <name evidence="3" type="ORF">C8P69_101489</name>
</gene>
<dbReference type="PANTHER" id="PTHR42928">
    <property type="entry name" value="TRICARBOXYLATE-BINDING PROTEIN"/>
    <property type="match status" value="1"/>
</dbReference>
<dbReference type="InterPro" id="IPR005064">
    <property type="entry name" value="BUG"/>
</dbReference>
<dbReference type="PROSITE" id="PS51318">
    <property type="entry name" value="TAT"/>
    <property type="match status" value="1"/>
</dbReference>
<dbReference type="Gene3D" id="3.40.190.10">
    <property type="entry name" value="Periplasmic binding protein-like II"/>
    <property type="match status" value="1"/>
</dbReference>
<feature type="signal peptide" evidence="2">
    <location>
        <begin position="1"/>
        <end position="31"/>
    </location>
</feature>
<sequence>MTKTTNFRPSRRHALGLAAGALAASTLPAPAQLVRGVGRIIVGFPAGGPTDTLARRLAESLRGSVAESFVVENRPGASARLAIAALMEAAPDGRTMLVSPDAMFTIYPSVYKRLAYNPATDITPVTPATYATFALAVGPMVPAEVRDVAGFITWAKANPDKAAFGSPAAGSTPHFMGELLIASAGVQLRHVPYRGSTPAIQDLIGGHVASTITPIGDYVPHVAAGVLRVIGVADRERSAFLPNTPTFAEQGFAQVVGRDTFGCFMPKGAPADLAARIAGFVAEAVKVPATRDTLRAVGQEPFSLTPPEYAANLERARANWAPIVKASGFSLDD</sequence>
<dbReference type="SUPFAM" id="SSF53850">
    <property type="entry name" value="Periplasmic binding protein-like II"/>
    <property type="match status" value="1"/>
</dbReference>
<dbReference type="PIRSF" id="PIRSF017082">
    <property type="entry name" value="YflP"/>
    <property type="match status" value="1"/>
</dbReference>
<reference evidence="3 4" key="1">
    <citation type="submission" date="2018-04" db="EMBL/GenBank/DDBJ databases">
        <title>Genomic Encyclopedia of Archaeal and Bacterial Type Strains, Phase II (KMG-II): from individual species to whole genera.</title>
        <authorList>
            <person name="Goeker M."/>
        </authorList>
    </citation>
    <scope>NUCLEOTIDE SEQUENCE [LARGE SCALE GENOMIC DNA]</scope>
    <source>
        <strain evidence="3 4">DSM 25521</strain>
    </source>
</reference>
<dbReference type="PANTHER" id="PTHR42928:SF5">
    <property type="entry name" value="BLR1237 PROTEIN"/>
    <property type="match status" value="1"/>
</dbReference>
<dbReference type="Pfam" id="PF03401">
    <property type="entry name" value="TctC"/>
    <property type="match status" value="1"/>
</dbReference>
<comment type="similarity">
    <text evidence="1">Belongs to the UPF0065 (bug) family.</text>
</comment>
<name>A0A2T4ZIJ8_9HYPH</name>
<dbReference type="AlphaFoldDB" id="A0A2T4ZIJ8"/>
<evidence type="ECO:0000256" key="2">
    <source>
        <dbReference type="SAM" id="SignalP"/>
    </source>
</evidence>